<gene>
    <name evidence="2" type="ORF">PG994_002100</name>
</gene>
<keyword evidence="1" id="KW-0732">Signal</keyword>
<feature type="signal peptide" evidence="1">
    <location>
        <begin position="1"/>
        <end position="17"/>
    </location>
</feature>
<reference evidence="2 3" key="1">
    <citation type="submission" date="2023-01" db="EMBL/GenBank/DDBJ databases">
        <title>Analysis of 21 Apiospora genomes using comparative genomics revels a genus with tremendous synthesis potential of carbohydrate active enzymes and secondary metabolites.</title>
        <authorList>
            <person name="Sorensen T."/>
        </authorList>
    </citation>
    <scope>NUCLEOTIDE SEQUENCE [LARGE SCALE GENOMIC DNA]</scope>
    <source>
        <strain evidence="2 3">CBS 135458</strain>
    </source>
</reference>
<evidence type="ECO:0000256" key="1">
    <source>
        <dbReference type="SAM" id="SignalP"/>
    </source>
</evidence>
<evidence type="ECO:0000313" key="3">
    <source>
        <dbReference type="Proteomes" id="UP001480595"/>
    </source>
</evidence>
<proteinExistence type="predicted"/>
<dbReference type="Proteomes" id="UP001480595">
    <property type="component" value="Unassembled WGS sequence"/>
</dbReference>
<sequence length="208" mass="21734">MHSLSLLLSLAPLAAMALPQQDVAPTPDPTESMYALPSSVPAEGVLSGYYNDDIPPQVTGAVATSLASALYQYEKDIYTDAKYRSVANEVYMAAYSASATDLSVGDGYDMPFTTASWYRQGVPEGDRKAIESYVHAYQAIETSVLGGKAAGGASATAAAPSSTGGSAGPSQTADLRVAAVTALRRRPMMTRPRPLALALTVLPRRLVG</sequence>
<dbReference type="RefSeq" id="XP_066721650.1">
    <property type="nucleotide sequence ID" value="XM_066853509.1"/>
</dbReference>
<dbReference type="GeneID" id="92086572"/>
<name>A0ABR1WVD3_9PEZI</name>
<accession>A0ABR1WVD3</accession>
<feature type="chain" id="PRO_5046031832" evidence="1">
    <location>
        <begin position="18"/>
        <end position="208"/>
    </location>
</feature>
<dbReference type="EMBL" id="JAQQWL010000002">
    <property type="protein sequence ID" value="KAK8087126.1"/>
    <property type="molecule type" value="Genomic_DNA"/>
</dbReference>
<evidence type="ECO:0000313" key="2">
    <source>
        <dbReference type="EMBL" id="KAK8087126.1"/>
    </source>
</evidence>
<organism evidence="2 3">
    <name type="scientific">Apiospora phragmitis</name>
    <dbReference type="NCBI Taxonomy" id="2905665"/>
    <lineage>
        <taxon>Eukaryota</taxon>
        <taxon>Fungi</taxon>
        <taxon>Dikarya</taxon>
        <taxon>Ascomycota</taxon>
        <taxon>Pezizomycotina</taxon>
        <taxon>Sordariomycetes</taxon>
        <taxon>Xylariomycetidae</taxon>
        <taxon>Amphisphaeriales</taxon>
        <taxon>Apiosporaceae</taxon>
        <taxon>Apiospora</taxon>
    </lineage>
</organism>
<keyword evidence="3" id="KW-1185">Reference proteome</keyword>
<protein>
    <submittedName>
        <fullName evidence="2">Uncharacterized protein</fullName>
    </submittedName>
</protein>
<comment type="caution">
    <text evidence="2">The sequence shown here is derived from an EMBL/GenBank/DDBJ whole genome shotgun (WGS) entry which is preliminary data.</text>
</comment>